<dbReference type="AlphaFoldDB" id="A0A1H8QDA3"/>
<reference evidence="2" key="1">
    <citation type="submission" date="2016-10" db="EMBL/GenBank/DDBJ databases">
        <authorList>
            <person name="Varghese N."/>
            <person name="Submissions S."/>
        </authorList>
    </citation>
    <scope>NUCLEOTIDE SEQUENCE [LARGE SCALE GENOMIC DNA]</scope>
    <source>
        <strain evidence="2">Nm76</strain>
    </source>
</reference>
<organism evidence="1 2">
    <name type="scientific">Nitrosomonas oligotropha</name>
    <dbReference type="NCBI Taxonomy" id="42354"/>
    <lineage>
        <taxon>Bacteria</taxon>
        <taxon>Pseudomonadati</taxon>
        <taxon>Pseudomonadota</taxon>
        <taxon>Betaproteobacteria</taxon>
        <taxon>Nitrosomonadales</taxon>
        <taxon>Nitrosomonadaceae</taxon>
        <taxon>Nitrosomonas</taxon>
    </lineage>
</organism>
<gene>
    <name evidence="1" type="ORF">SAMN05216333_11178</name>
</gene>
<dbReference type="RefSeq" id="WP_090318302.1">
    <property type="nucleotide sequence ID" value="NZ_FNOE01000009.1"/>
</dbReference>
<protein>
    <submittedName>
        <fullName evidence="1">Uncharacterized protein</fullName>
    </submittedName>
</protein>
<keyword evidence="2" id="KW-1185">Reference proteome</keyword>
<accession>A0A1H8QDA3</accession>
<evidence type="ECO:0000313" key="1">
    <source>
        <dbReference type="EMBL" id="SEO51743.1"/>
    </source>
</evidence>
<evidence type="ECO:0000313" key="2">
    <source>
        <dbReference type="Proteomes" id="UP000198814"/>
    </source>
</evidence>
<dbReference type="EMBL" id="FODO01000011">
    <property type="protein sequence ID" value="SEO51743.1"/>
    <property type="molecule type" value="Genomic_DNA"/>
</dbReference>
<proteinExistence type="predicted"/>
<name>A0A1H8QDA3_9PROT</name>
<dbReference type="Proteomes" id="UP000198814">
    <property type="component" value="Unassembled WGS sequence"/>
</dbReference>
<dbReference type="STRING" id="42354.SAMN05216333_11178"/>
<dbReference type="OrthoDB" id="8548763at2"/>
<sequence length="116" mass="12968">MRESDQGIFERVSSVFDDETLSNAIVYLSREIAHAGARVHAGDVLIDIPWEARIVFVDLEPRANWGHRCAYIILQCEGNGCIRKDAQMPPFLKPGGMPFRLLSKGAEVPEWTVATL</sequence>